<evidence type="ECO:0000313" key="5">
    <source>
        <dbReference type="Proteomes" id="UP000322899"/>
    </source>
</evidence>
<evidence type="ECO:0000313" key="7">
    <source>
        <dbReference type="Proteomes" id="UP000325113"/>
    </source>
</evidence>
<dbReference type="EMBL" id="VLTM01000111">
    <property type="protein sequence ID" value="KAA0151801.1"/>
    <property type="molecule type" value="Genomic_DNA"/>
</dbReference>
<comment type="caution">
    <text evidence="2">The sequence shown here is derived from an EMBL/GenBank/DDBJ whole genome shotgun (WGS) entry which is preliminary data.</text>
</comment>
<evidence type="ECO:0000313" key="3">
    <source>
        <dbReference type="EMBL" id="KAA0151801.1"/>
    </source>
</evidence>
<accession>A0A5A8C6F3</accession>
<dbReference type="Proteomes" id="UP000325113">
    <property type="component" value="Unassembled WGS sequence"/>
</dbReference>
<proteinExistence type="predicted"/>
<name>A0A5A8C6F3_CAFRO</name>
<evidence type="ECO:0000313" key="6">
    <source>
        <dbReference type="Proteomes" id="UP000323011"/>
    </source>
</evidence>
<dbReference type="Proteomes" id="UP000323011">
    <property type="component" value="Unassembled WGS sequence"/>
</dbReference>
<dbReference type="EMBL" id="VLTN01000063">
    <property type="protein sequence ID" value="KAA0147650.1"/>
    <property type="molecule type" value="Genomic_DNA"/>
</dbReference>
<feature type="region of interest" description="Disordered" evidence="1">
    <location>
        <begin position="1"/>
        <end position="95"/>
    </location>
</feature>
<feature type="compositionally biased region" description="Basic and acidic residues" evidence="1">
    <location>
        <begin position="70"/>
        <end position="83"/>
    </location>
</feature>
<reference evidence="5 6" key="1">
    <citation type="submission" date="2019-07" db="EMBL/GenBank/DDBJ databases">
        <title>Genomes of Cafeteria roenbergensis.</title>
        <authorList>
            <person name="Fischer M.G."/>
            <person name="Hackl T."/>
            <person name="Roman M."/>
        </authorList>
    </citation>
    <scope>NUCLEOTIDE SEQUENCE [LARGE SCALE GENOMIC DNA]</scope>
    <source>
        <strain evidence="2 6">BVI</strain>
        <strain evidence="3 7">Cflag</strain>
        <strain evidence="4 5">E4-10P</strain>
    </source>
</reference>
<evidence type="ECO:0000313" key="2">
    <source>
        <dbReference type="EMBL" id="KAA0147650.1"/>
    </source>
</evidence>
<evidence type="ECO:0000313" key="4">
    <source>
        <dbReference type="EMBL" id="KAA0171947.1"/>
    </source>
</evidence>
<evidence type="ECO:0000256" key="1">
    <source>
        <dbReference type="SAM" id="MobiDB-lite"/>
    </source>
</evidence>
<dbReference type="AlphaFoldDB" id="A0A5A8C6F3"/>
<protein>
    <submittedName>
        <fullName evidence="2">Uncharacterized protein</fullName>
    </submittedName>
</protein>
<organism evidence="2 6">
    <name type="scientific">Cafeteria roenbergensis</name>
    <name type="common">Marine flagellate</name>
    <dbReference type="NCBI Taxonomy" id="33653"/>
    <lineage>
        <taxon>Eukaryota</taxon>
        <taxon>Sar</taxon>
        <taxon>Stramenopiles</taxon>
        <taxon>Bigyra</taxon>
        <taxon>Opalozoa</taxon>
        <taxon>Bicosoecida</taxon>
        <taxon>Cafeteriaceae</taxon>
        <taxon>Cafeteria</taxon>
    </lineage>
</organism>
<dbReference type="Proteomes" id="UP000322899">
    <property type="component" value="Unassembled WGS sequence"/>
</dbReference>
<feature type="compositionally biased region" description="Low complexity" evidence="1">
    <location>
        <begin position="43"/>
        <end position="68"/>
    </location>
</feature>
<dbReference type="EMBL" id="VLTO01000051">
    <property type="protein sequence ID" value="KAA0171947.1"/>
    <property type="molecule type" value="Genomic_DNA"/>
</dbReference>
<dbReference type="OMA" id="AHIGVEY"/>
<dbReference type="OrthoDB" id="311468at2759"/>
<sequence length="233" mass="24302">MDVPVIKGKLRMKGVSASAESRSKKRRRPSSKSKPAVPQGASEPSAKRQAAPAAAAAASEPAAPPQAARRPKESATAERREAIEGSGRIVSSGQTVTGTGTAFVKELRAGDALEIVDPVTAKQELRVVTMVLSDTAAGLSAPFPHGLAEPTRFRVLRIRAAEPAGERSAGGASAESAAADTSFAGEYSAAAGKLTWREKVGGSYRERSQGAAPGMSREAMLEFRAKKKHDKHC</sequence>
<gene>
    <name evidence="4" type="ORF">FNF27_06216</name>
    <name evidence="2" type="ORF">FNF29_07205</name>
    <name evidence="3" type="ORF">FNF31_06752</name>
</gene>
<feature type="region of interest" description="Disordered" evidence="1">
    <location>
        <begin position="202"/>
        <end position="233"/>
    </location>
</feature>
<keyword evidence="6" id="KW-1185">Reference proteome</keyword>